<reference evidence="3" key="2">
    <citation type="submission" date="2020-11" db="EMBL/GenBank/DDBJ databases">
        <authorList>
            <consortium name="DOE Joint Genome Institute"/>
            <person name="Kuo A."/>
            <person name="Miyauchi S."/>
            <person name="Kiss E."/>
            <person name="Drula E."/>
            <person name="Kohler A."/>
            <person name="Sanchez-Garcia M."/>
            <person name="Andreopoulos B."/>
            <person name="Barry K.W."/>
            <person name="Bonito G."/>
            <person name="Buee M."/>
            <person name="Carver A."/>
            <person name="Chen C."/>
            <person name="Cichocki N."/>
            <person name="Clum A."/>
            <person name="Culley D."/>
            <person name="Crous P.W."/>
            <person name="Fauchery L."/>
            <person name="Girlanda M."/>
            <person name="Hayes R."/>
            <person name="Keri Z."/>
            <person name="Labutti K."/>
            <person name="Lipzen A."/>
            <person name="Lombard V."/>
            <person name="Magnuson J."/>
            <person name="Maillard F."/>
            <person name="Morin E."/>
            <person name="Murat C."/>
            <person name="Nolan M."/>
            <person name="Ohm R."/>
            <person name="Pangilinan J."/>
            <person name="Pereira M."/>
            <person name="Perotto S."/>
            <person name="Peter M."/>
            <person name="Riley R."/>
            <person name="Sitrit Y."/>
            <person name="Stielow B."/>
            <person name="Szollosi G."/>
            <person name="Zifcakova L."/>
            <person name="Stursova M."/>
            <person name="Spatafora J.W."/>
            <person name="Tedersoo L."/>
            <person name="Vaario L.-M."/>
            <person name="Yamada A."/>
            <person name="Yan M."/>
            <person name="Wang P."/>
            <person name="Xu J."/>
            <person name="Bruns T."/>
            <person name="Baldrian P."/>
            <person name="Vilgalys R."/>
            <person name="Henrissat B."/>
            <person name="Grigoriev I.V."/>
            <person name="Hibbett D."/>
            <person name="Nagy L.G."/>
            <person name="Martin F.M."/>
        </authorList>
    </citation>
    <scope>NUCLEOTIDE SEQUENCE</scope>
    <source>
        <strain evidence="3">UH-Tt-Lm1</strain>
    </source>
</reference>
<dbReference type="PROSITE" id="PS00036">
    <property type="entry name" value="BZIP_BASIC"/>
    <property type="match status" value="1"/>
</dbReference>
<gene>
    <name evidence="3" type="ORF">BJ322DRAFT_153321</name>
</gene>
<organism evidence="3 4">
    <name type="scientific">Thelephora terrestris</name>
    <dbReference type="NCBI Taxonomy" id="56493"/>
    <lineage>
        <taxon>Eukaryota</taxon>
        <taxon>Fungi</taxon>
        <taxon>Dikarya</taxon>
        <taxon>Basidiomycota</taxon>
        <taxon>Agaricomycotina</taxon>
        <taxon>Agaricomycetes</taxon>
        <taxon>Thelephorales</taxon>
        <taxon>Thelephoraceae</taxon>
        <taxon>Thelephora</taxon>
    </lineage>
</organism>
<name>A0A9P6L5T0_9AGAM</name>
<evidence type="ECO:0000256" key="1">
    <source>
        <dbReference type="SAM" id="MobiDB-lite"/>
    </source>
</evidence>
<comment type="caution">
    <text evidence="3">The sequence shown here is derived from an EMBL/GenBank/DDBJ whole genome shotgun (WGS) entry which is preliminary data.</text>
</comment>
<protein>
    <recommendedName>
        <fullName evidence="2">BZIP domain-containing protein</fullName>
    </recommendedName>
</protein>
<dbReference type="AlphaFoldDB" id="A0A9P6L5T0"/>
<sequence>MTPSAEDESFSSLCSEYLTMLDSTPNTASVEEATQAILNIFRADSQIKPSDDFLTSPMEESPFDDFLSTPALGGDFQDFTSPLIFESDDVGAPYHNTPLFDDVGLFEPPSSSDKRTAPHLSSAVDLDRMYTVSPGTPALDASPFFPPSHRLPFNLPTGTRKNLTPETLIPLDAPVQSRNYLTPSVTSRKESSRKRSRTEASVDDDDEADKEVGELDAVAAKRLQNTLAARRSRRRKLEHQLELETNLDREKQLKEQWRSRAMTLEALLMSHGIPVPPAVPY</sequence>
<dbReference type="Proteomes" id="UP000736335">
    <property type="component" value="Unassembled WGS sequence"/>
</dbReference>
<feature type="compositionally biased region" description="Polar residues" evidence="1">
    <location>
        <begin position="156"/>
        <end position="165"/>
    </location>
</feature>
<feature type="compositionally biased region" description="Polar residues" evidence="1">
    <location>
        <begin position="176"/>
        <end position="185"/>
    </location>
</feature>
<dbReference type="CDD" id="cd12193">
    <property type="entry name" value="bZIP_GCN4"/>
    <property type="match status" value="1"/>
</dbReference>
<evidence type="ECO:0000259" key="2">
    <source>
        <dbReference type="PROSITE" id="PS00036"/>
    </source>
</evidence>
<proteinExistence type="predicted"/>
<evidence type="ECO:0000313" key="4">
    <source>
        <dbReference type="Proteomes" id="UP000736335"/>
    </source>
</evidence>
<accession>A0A9P6L5T0</accession>
<dbReference type="Gene3D" id="3.30.160.60">
    <property type="entry name" value="Classic Zinc Finger"/>
    <property type="match status" value="1"/>
</dbReference>
<reference evidence="3" key="1">
    <citation type="journal article" date="2020" name="Nat. Commun.">
        <title>Large-scale genome sequencing of mycorrhizal fungi provides insights into the early evolution of symbiotic traits.</title>
        <authorList>
            <person name="Miyauchi S."/>
            <person name="Kiss E."/>
            <person name="Kuo A."/>
            <person name="Drula E."/>
            <person name="Kohler A."/>
            <person name="Sanchez-Garcia M."/>
            <person name="Morin E."/>
            <person name="Andreopoulos B."/>
            <person name="Barry K.W."/>
            <person name="Bonito G."/>
            <person name="Buee M."/>
            <person name="Carver A."/>
            <person name="Chen C."/>
            <person name="Cichocki N."/>
            <person name="Clum A."/>
            <person name="Culley D."/>
            <person name="Crous P.W."/>
            <person name="Fauchery L."/>
            <person name="Girlanda M."/>
            <person name="Hayes R.D."/>
            <person name="Keri Z."/>
            <person name="LaButti K."/>
            <person name="Lipzen A."/>
            <person name="Lombard V."/>
            <person name="Magnuson J."/>
            <person name="Maillard F."/>
            <person name="Murat C."/>
            <person name="Nolan M."/>
            <person name="Ohm R.A."/>
            <person name="Pangilinan J."/>
            <person name="Pereira M.F."/>
            <person name="Perotto S."/>
            <person name="Peter M."/>
            <person name="Pfister S."/>
            <person name="Riley R."/>
            <person name="Sitrit Y."/>
            <person name="Stielow J.B."/>
            <person name="Szollosi G."/>
            <person name="Zifcakova L."/>
            <person name="Stursova M."/>
            <person name="Spatafora J.W."/>
            <person name="Tedersoo L."/>
            <person name="Vaario L.M."/>
            <person name="Yamada A."/>
            <person name="Yan M."/>
            <person name="Wang P."/>
            <person name="Xu J."/>
            <person name="Bruns T."/>
            <person name="Baldrian P."/>
            <person name="Vilgalys R."/>
            <person name="Dunand C."/>
            <person name="Henrissat B."/>
            <person name="Grigoriev I.V."/>
            <person name="Hibbett D."/>
            <person name="Nagy L.G."/>
            <person name="Martin F.M."/>
        </authorList>
    </citation>
    <scope>NUCLEOTIDE SEQUENCE</scope>
    <source>
        <strain evidence="3">UH-Tt-Lm1</strain>
    </source>
</reference>
<dbReference type="OrthoDB" id="2257100at2759"/>
<dbReference type="InterPro" id="IPR046347">
    <property type="entry name" value="bZIP_sf"/>
</dbReference>
<dbReference type="EMBL" id="WIUZ02000010">
    <property type="protein sequence ID" value="KAF9783455.1"/>
    <property type="molecule type" value="Genomic_DNA"/>
</dbReference>
<feature type="domain" description="BZIP" evidence="2">
    <location>
        <begin position="221"/>
        <end position="235"/>
    </location>
</feature>
<dbReference type="SUPFAM" id="SSF57959">
    <property type="entry name" value="Leucine zipper domain"/>
    <property type="match status" value="1"/>
</dbReference>
<keyword evidence="4" id="KW-1185">Reference proteome</keyword>
<evidence type="ECO:0000313" key="3">
    <source>
        <dbReference type="EMBL" id="KAF9783455.1"/>
    </source>
</evidence>
<dbReference type="GO" id="GO:0003700">
    <property type="term" value="F:DNA-binding transcription factor activity"/>
    <property type="evidence" value="ECO:0007669"/>
    <property type="project" value="InterPro"/>
</dbReference>
<dbReference type="InterPro" id="IPR004827">
    <property type="entry name" value="bZIP"/>
</dbReference>
<feature type="region of interest" description="Disordered" evidence="1">
    <location>
        <begin position="156"/>
        <end position="209"/>
    </location>
</feature>